<keyword evidence="1" id="KW-0343">GTPase activation</keyword>
<dbReference type="Pfam" id="PF13516">
    <property type="entry name" value="LRR_6"/>
    <property type="match status" value="2"/>
</dbReference>
<dbReference type="GO" id="GO:0006913">
    <property type="term" value="P:nucleocytoplasmic transport"/>
    <property type="evidence" value="ECO:0007669"/>
    <property type="project" value="TreeGrafter"/>
</dbReference>
<evidence type="ECO:0000313" key="6">
    <source>
        <dbReference type="Proteomes" id="UP000410492"/>
    </source>
</evidence>
<dbReference type="GO" id="GO:0005096">
    <property type="term" value="F:GTPase activator activity"/>
    <property type="evidence" value="ECO:0007669"/>
    <property type="project" value="UniProtKB-KW"/>
</dbReference>
<dbReference type="SMART" id="SM00368">
    <property type="entry name" value="LRR_RI"/>
    <property type="match status" value="3"/>
</dbReference>
<dbReference type="InterPro" id="IPR032675">
    <property type="entry name" value="LRR_dom_sf"/>
</dbReference>
<keyword evidence="6" id="KW-1185">Reference proteome</keyword>
<dbReference type="GO" id="GO:0005634">
    <property type="term" value="C:nucleus"/>
    <property type="evidence" value="ECO:0007669"/>
    <property type="project" value="TreeGrafter"/>
</dbReference>
<dbReference type="AlphaFoldDB" id="A0A653CEB0"/>
<feature type="non-terminal residue" evidence="5">
    <location>
        <position position="1"/>
    </location>
</feature>
<dbReference type="EMBL" id="CAACVG010007431">
    <property type="protein sequence ID" value="VEN45390.1"/>
    <property type="molecule type" value="Genomic_DNA"/>
</dbReference>
<feature type="compositionally biased region" description="Basic and acidic residues" evidence="4">
    <location>
        <begin position="20"/>
        <end position="29"/>
    </location>
</feature>
<dbReference type="OrthoDB" id="120976at2759"/>
<dbReference type="GO" id="GO:0048471">
    <property type="term" value="C:perinuclear region of cytoplasm"/>
    <property type="evidence" value="ECO:0007669"/>
    <property type="project" value="TreeGrafter"/>
</dbReference>
<sequence>KSNGTCNRPAGSVKVISPANDEKNSEKSPRNTSNTNISDGNMKTWKEYFIEMHMKEYFEQLKPEDYQPEKLKELSDLCSPYMTVLKMDEMKSSEDRTSRIPLNSVLAGFHNLKEIDLCFKQTYLSDNFSWGALNTSNQDISLLAKGLDKLRLQILRITNSDINCEKVILILKSLLKHPLRILDLSHCKIGNKGVLAIARFALEVPVEEMFLINNRFSYKGATGLAYIFTQLSCKISKLDIKLNSILNEGGDILFKSLTTQGRSLKYLSVAACGITKTDFLSKMVAVNETLEELDICNNNMSEEGGRRILEAVQHNRTIKKFDLRMTGIDFKLELQIQELIAENRKNSRRDVKSLKKIGDAFTVDSVVIYELANILQ</sequence>
<evidence type="ECO:0000256" key="2">
    <source>
        <dbReference type="ARBA" id="ARBA00022614"/>
    </source>
</evidence>
<dbReference type="GO" id="GO:0005829">
    <property type="term" value="C:cytosol"/>
    <property type="evidence" value="ECO:0007669"/>
    <property type="project" value="TreeGrafter"/>
</dbReference>
<evidence type="ECO:0000256" key="1">
    <source>
        <dbReference type="ARBA" id="ARBA00022468"/>
    </source>
</evidence>
<feature type="region of interest" description="Disordered" evidence="4">
    <location>
        <begin position="1"/>
        <end position="38"/>
    </location>
</feature>
<dbReference type="GO" id="GO:0031267">
    <property type="term" value="F:small GTPase binding"/>
    <property type="evidence" value="ECO:0007669"/>
    <property type="project" value="TreeGrafter"/>
</dbReference>
<protein>
    <submittedName>
        <fullName evidence="5">Uncharacterized protein</fullName>
    </submittedName>
</protein>
<evidence type="ECO:0000256" key="4">
    <source>
        <dbReference type="SAM" id="MobiDB-lite"/>
    </source>
</evidence>
<gene>
    <name evidence="5" type="ORF">CALMAC_LOCUS7861</name>
</gene>
<dbReference type="SUPFAM" id="SSF52047">
    <property type="entry name" value="RNI-like"/>
    <property type="match status" value="1"/>
</dbReference>
<dbReference type="Gene3D" id="3.80.10.10">
    <property type="entry name" value="Ribonuclease Inhibitor"/>
    <property type="match status" value="1"/>
</dbReference>
<dbReference type="InterPro" id="IPR027038">
    <property type="entry name" value="RanGap"/>
</dbReference>
<dbReference type="PANTHER" id="PTHR24113">
    <property type="entry name" value="RAN GTPASE-ACTIVATING PROTEIN 1"/>
    <property type="match status" value="1"/>
</dbReference>
<reference evidence="5 6" key="1">
    <citation type="submission" date="2019-01" db="EMBL/GenBank/DDBJ databases">
        <authorList>
            <person name="Sayadi A."/>
        </authorList>
    </citation>
    <scope>NUCLEOTIDE SEQUENCE [LARGE SCALE GENOMIC DNA]</scope>
</reference>
<dbReference type="InterPro" id="IPR001611">
    <property type="entry name" value="Leu-rich_rpt"/>
</dbReference>
<evidence type="ECO:0000313" key="5">
    <source>
        <dbReference type="EMBL" id="VEN45390.1"/>
    </source>
</evidence>
<keyword evidence="2" id="KW-0433">Leucine-rich repeat</keyword>
<accession>A0A653CEB0</accession>
<dbReference type="PANTHER" id="PTHR24113:SF12">
    <property type="entry name" value="RAN GTPASE-ACTIVATING PROTEIN 1"/>
    <property type="match status" value="1"/>
</dbReference>
<keyword evidence="3" id="KW-0677">Repeat</keyword>
<proteinExistence type="predicted"/>
<dbReference type="Proteomes" id="UP000410492">
    <property type="component" value="Unassembled WGS sequence"/>
</dbReference>
<evidence type="ECO:0000256" key="3">
    <source>
        <dbReference type="ARBA" id="ARBA00022737"/>
    </source>
</evidence>
<organism evidence="5 6">
    <name type="scientific">Callosobruchus maculatus</name>
    <name type="common">Southern cowpea weevil</name>
    <name type="synonym">Pulse bruchid</name>
    <dbReference type="NCBI Taxonomy" id="64391"/>
    <lineage>
        <taxon>Eukaryota</taxon>
        <taxon>Metazoa</taxon>
        <taxon>Ecdysozoa</taxon>
        <taxon>Arthropoda</taxon>
        <taxon>Hexapoda</taxon>
        <taxon>Insecta</taxon>
        <taxon>Pterygota</taxon>
        <taxon>Neoptera</taxon>
        <taxon>Endopterygota</taxon>
        <taxon>Coleoptera</taxon>
        <taxon>Polyphaga</taxon>
        <taxon>Cucujiformia</taxon>
        <taxon>Chrysomeloidea</taxon>
        <taxon>Chrysomelidae</taxon>
        <taxon>Bruchinae</taxon>
        <taxon>Bruchini</taxon>
        <taxon>Callosobruchus</taxon>
    </lineage>
</organism>
<name>A0A653CEB0_CALMS</name>